<gene>
    <name evidence="3" type="ORF">FIBSPDRAFT_799862</name>
</gene>
<name>A0A166AQQ9_9AGAM</name>
<organism evidence="3 4">
    <name type="scientific">Athelia psychrophila</name>
    <dbReference type="NCBI Taxonomy" id="1759441"/>
    <lineage>
        <taxon>Eukaryota</taxon>
        <taxon>Fungi</taxon>
        <taxon>Dikarya</taxon>
        <taxon>Basidiomycota</taxon>
        <taxon>Agaricomycotina</taxon>
        <taxon>Agaricomycetes</taxon>
        <taxon>Agaricomycetidae</taxon>
        <taxon>Atheliales</taxon>
        <taxon>Atheliaceae</taxon>
        <taxon>Athelia</taxon>
    </lineage>
</organism>
<feature type="region of interest" description="Disordered" evidence="1">
    <location>
        <begin position="268"/>
        <end position="466"/>
    </location>
</feature>
<dbReference type="Pfam" id="PF00651">
    <property type="entry name" value="BTB"/>
    <property type="match status" value="1"/>
</dbReference>
<accession>A0A166AQQ9</accession>
<dbReference type="OrthoDB" id="2367075at2759"/>
<evidence type="ECO:0000313" key="4">
    <source>
        <dbReference type="Proteomes" id="UP000076532"/>
    </source>
</evidence>
<keyword evidence="4" id="KW-1185">Reference proteome</keyword>
<dbReference type="InterPro" id="IPR000210">
    <property type="entry name" value="BTB/POZ_dom"/>
</dbReference>
<proteinExistence type="predicted"/>
<dbReference type="EMBL" id="KV417656">
    <property type="protein sequence ID" value="KZP11862.1"/>
    <property type="molecule type" value="Genomic_DNA"/>
</dbReference>
<dbReference type="Proteomes" id="UP000076532">
    <property type="component" value="Unassembled WGS sequence"/>
</dbReference>
<evidence type="ECO:0000256" key="1">
    <source>
        <dbReference type="SAM" id="MobiDB-lite"/>
    </source>
</evidence>
<dbReference type="SMART" id="SM00225">
    <property type="entry name" value="BTB"/>
    <property type="match status" value="1"/>
</dbReference>
<dbReference type="PROSITE" id="PS50097">
    <property type="entry name" value="BTB"/>
    <property type="match status" value="1"/>
</dbReference>
<dbReference type="Gene3D" id="3.30.710.10">
    <property type="entry name" value="Potassium Channel Kv1.1, Chain A"/>
    <property type="match status" value="1"/>
</dbReference>
<evidence type="ECO:0000259" key="2">
    <source>
        <dbReference type="PROSITE" id="PS50097"/>
    </source>
</evidence>
<evidence type="ECO:0000313" key="3">
    <source>
        <dbReference type="EMBL" id="KZP11862.1"/>
    </source>
</evidence>
<feature type="domain" description="BTB" evidence="2">
    <location>
        <begin position="57"/>
        <end position="125"/>
    </location>
</feature>
<sequence>MSSIRESSAPSSLAVMSLTSSRASSPVDLTITEPTVDQTQELDAKGTRHSQYYFEDGNIAFQVEDTLYNVHRYFFARDSAHFRAIFQGTVQGTDAIKQCVLSGVSCADFDEVLAILYPIDFRRPAKKTTAQWISVLHLAAKWDFTNIKLLAIDNLTENSTPIDKIVLGRRYSITDWLPGAYEAVCTRADPLNLEEGRRLGVEDTVRISAARQVYGTCKARYETECLTGDLGDIFSLGKSSEGNVSSMNSEEKVINILEGQVLEAWGEYPATSTPTGQGRSNSQCGNYSSVGELTPNQKNMRSIRLQKEEEEAERPAKEREQADRERKEREHADQEMKERAQAERVQNEKEQAERVRKEKTQAEREIKERAQAERVQNEKEEAERVQNEKQEAARVRKERDQAERVRKVRDLQAERIRKKMEQLERKRKEKDLEAERAREERDQAERARKEKEEAERVRNEREHSEW</sequence>
<feature type="compositionally biased region" description="Basic and acidic residues" evidence="1">
    <location>
        <begin position="313"/>
        <end position="466"/>
    </location>
</feature>
<reference evidence="3 4" key="1">
    <citation type="journal article" date="2016" name="Mol. Biol. Evol.">
        <title>Comparative Genomics of Early-Diverging Mushroom-Forming Fungi Provides Insights into the Origins of Lignocellulose Decay Capabilities.</title>
        <authorList>
            <person name="Nagy L.G."/>
            <person name="Riley R."/>
            <person name="Tritt A."/>
            <person name="Adam C."/>
            <person name="Daum C."/>
            <person name="Floudas D."/>
            <person name="Sun H."/>
            <person name="Yadav J.S."/>
            <person name="Pangilinan J."/>
            <person name="Larsson K.H."/>
            <person name="Matsuura K."/>
            <person name="Barry K."/>
            <person name="Labutti K."/>
            <person name="Kuo R."/>
            <person name="Ohm R.A."/>
            <person name="Bhattacharya S.S."/>
            <person name="Shirouzu T."/>
            <person name="Yoshinaga Y."/>
            <person name="Martin F.M."/>
            <person name="Grigoriev I.V."/>
            <person name="Hibbett D.S."/>
        </authorList>
    </citation>
    <scope>NUCLEOTIDE SEQUENCE [LARGE SCALE GENOMIC DNA]</scope>
    <source>
        <strain evidence="3 4">CBS 109695</strain>
    </source>
</reference>
<dbReference type="SUPFAM" id="SSF54695">
    <property type="entry name" value="POZ domain"/>
    <property type="match status" value="1"/>
</dbReference>
<feature type="compositionally biased region" description="Polar residues" evidence="1">
    <location>
        <begin position="270"/>
        <end position="300"/>
    </location>
</feature>
<dbReference type="AlphaFoldDB" id="A0A166AQQ9"/>
<dbReference type="InterPro" id="IPR011333">
    <property type="entry name" value="SKP1/BTB/POZ_sf"/>
</dbReference>
<protein>
    <recommendedName>
        <fullName evidence="2">BTB domain-containing protein</fullName>
    </recommendedName>
</protein>